<dbReference type="SUPFAM" id="SSF53383">
    <property type="entry name" value="PLP-dependent transferases"/>
    <property type="match status" value="1"/>
</dbReference>
<dbReference type="InterPro" id="IPR015421">
    <property type="entry name" value="PyrdxlP-dep_Trfase_major"/>
</dbReference>
<dbReference type="InterPro" id="IPR015422">
    <property type="entry name" value="PyrdxlP-dep_Trfase_small"/>
</dbReference>
<dbReference type="EMBL" id="FMAG01000001">
    <property type="protein sequence ID" value="SCB08068.1"/>
    <property type="molecule type" value="Genomic_DNA"/>
</dbReference>
<dbReference type="SMART" id="SM00345">
    <property type="entry name" value="HTH_GNTR"/>
    <property type="match status" value="1"/>
</dbReference>
<dbReference type="SUPFAM" id="SSF46785">
    <property type="entry name" value="Winged helix' DNA-binding domain"/>
    <property type="match status" value="1"/>
</dbReference>
<evidence type="ECO:0000259" key="6">
    <source>
        <dbReference type="PROSITE" id="PS50949"/>
    </source>
</evidence>
<dbReference type="STRING" id="410764.GA0061103_1177"/>
<dbReference type="InterPro" id="IPR051446">
    <property type="entry name" value="HTH_trans_reg/aminotransferase"/>
</dbReference>
<dbReference type="PANTHER" id="PTHR46577:SF1">
    <property type="entry name" value="HTH-TYPE TRANSCRIPTIONAL REGULATORY PROTEIN GABR"/>
    <property type="match status" value="1"/>
</dbReference>
<evidence type="ECO:0000256" key="5">
    <source>
        <dbReference type="ARBA" id="ARBA00023163"/>
    </source>
</evidence>
<evidence type="ECO:0000256" key="4">
    <source>
        <dbReference type="ARBA" id="ARBA00023125"/>
    </source>
</evidence>
<dbReference type="GO" id="GO:0003677">
    <property type="term" value="F:DNA binding"/>
    <property type="evidence" value="ECO:0007669"/>
    <property type="project" value="UniProtKB-KW"/>
</dbReference>
<organism evidence="7 8">
    <name type="scientific">Rhizobium multihospitium</name>
    <dbReference type="NCBI Taxonomy" id="410764"/>
    <lineage>
        <taxon>Bacteria</taxon>
        <taxon>Pseudomonadati</taxon>
        <taxon>Pseudomonadota</taxon>
        <taxon>Alphaproteobacteria</taxon>
        <taxon>Hyphomicrobiales</taxon>
        <taxon>Rhizobiaceae</taxon>
        <taxon>Rhizobium/Agrobacterium group</taxon>
        <taxon>Rhizobium</taxon>
    </lineage>
</organism>
<accession>A0A1C3TY73</accession>
<dbReference type="CDD" id="cd07377">
    <property type="entry name" value="WHTH_GntR"/>
    <property type="match status" value="1"/>
</dbReference>
<name>A0A1C3TY73_9HYPH</name>
<dbReference type="RefSeq" id="WP_092706159.1">
    <property type="nucleotide sequence ID" value="NZ_FMAG01000001.1"/>
</dbReference>
<dbReference type="PANTHER" id="PTHR46577">
    <property type="entry name" value="HTH-TYPE TRANSCRIPTIONAL REGULATORY PROTEIN GABR"/>
    <property type="match status" value="1"/>
</dbReference>
<protein>
    <submittedName>
        <fullName evidence="7">DNA-binding transcriptional regulator, MocR family, contains an aminotransferase domain</fullName>
    </submittedName>
</protein>
<evidence type="ECO:0000313" key="8">
    <source>
        <dbReference type="Proteomes" id="UP000199101"/>
    </source>
</evidence>
<dbReference type="InterPro" id="IPR004839">
    <property type="entry name" value="Aminotransferase_I/II_large"/>
</dbReference>
<dbReference type="Pfam" id="PF00392">
    <property type="entry name" value="GntR"/>
    <property type="match status" value="1"/>
</dbReference>
<keyword evidence="2" id="KW-0663">Pyridoxal phosphate</keyword>
<dbReference type="InterPro" id="IPR000524">
    <property type="entry name" value="Tscrpt_reg_HTH_GntR"/>
</dbReference>
<evidence type="ECO:0000256" key="3">
    <source>
        <dbReference type="ARBA" id="ARBA00023015"/>
    </source>
</evidence>
<dbReference type="Pfam" id="PF00155">
    <property type="entry name" value="Aminotran_1_2"/>
    <property type="match status" value="1"/>
</dbReference>
<dbReference type="Gene3D" id="3.90.1150.10">
    <property type="entry name" value="Aspartate Aminotransferase, domain 1"/>
    <property type="match status" value="1"/>
</dbReference>
<comment type="similarity">
    <text evidence="1">In the C-terminal section; belongs to the class-I pyridoxal-phosphate-dependent aminotransferase family.</text>
</comment>
<dbReference type="CDD" id="cd00609">
    <property type="entry name" value="AAT_like"/>
    <property type="match status" value="1"/>
</dbReference>
<keyword evidence="3" id="KW-0805">Transcription regulation</keyword>
<keyword evidence="7" id="KW-0032">Aminotransferase</keyword>
<dbReference type="GO" id="GO:0030170">
    <property type="term" value="F:pyridoxal phosphate binding"/>
    <property type="evidence" value="ECO:0007669"/>
    <property type="project" value="InterPro"/>
</dbReference>
<dbReference type="InterPro" id="IPR036388">
    <property type="entry name" value="WH-like_DNA-bd_sf"/>
</dbReference>
<dbReference type="GO" id="GO:0003700">
    <property type="term" value="F:DNA-binding transcription factor activity"/>
    <property type="evidence" value="ECO:0007669"/>
    <property type="project" value="InterPro"/>
</dbReference>
<proteinExistence type="inferred from homology"/>
<keyword evidence="4 7" id="KW-0238">DNA-binding</keyword>
<keyword evidence="7" id="KW-0808">Transferase</keyword>
<dbReference type="InterPro" id="IPR036390">
    <property type="entry name" value="WH_DNA-bd_sf"/>
</dbReference>
<gene>
    <name evidence="7" type="ORF">GA0061103_1177</name>
</gene>
<evidence type="ECO:0000313" key="7">
    <source>
        <dbReference type="EMBL" id="SCB08068.1"/>
    </source>
</evidence>
<keyword evidence="5" id="KW-0804">Transcription</keyword>
<reference evidence="8" key="1">
    <citation type="submission" date="2016-08" db="EMBL/GenBank/DDBJ databases">
        <authorList>
            <person name="Varghese N."/>
            <person name="Submissions Spin"/>
        </authorList>
    </citation>
    <scope>NUCLEOTIDE SEQUENCE [LARGE SCALE GENOMIC DNA]</scope>
    <source>
        <strain evidence="8">HAMBI 2975</strain>
    </source>
</reference>
<dbReference type="OrthoDB" id="9794015at2"/>
<dbReference type="Gene3D" id="3.40.640.10">
    <property type="entry name" value="Type I PLP-dependent aspartate aminotransferase-like (Major domain)"/>
    <property type="match status" value="1"/>
</dbReference>
<dbReference type="Gene3D" id="1.10.10.10">
    <property type="entry name" value="Winged helix-like DNA-binding domain superfamily/Winged helix DNA-binding domain"/>
    <property type="match status" value="1"/>
</dbReference>
<dbReference type="PROSITE" id="PS50949">
    <property type="entry name" value="HTH_GNTR"/>
    <property type="match status" value="1"/>
</dbReference>
<dbReference type="InterPro" id="IPR015424">
    <property type="entry name" value="PyrdxlP-dep_Trfase"/>
</dbReference>
<evidence type="ECO:0000256" key="1">
    <source>
        <dbReference type="ARBA" id="ARBA00005384"/>
    </source>
</evidence>
<dbReference type="AlphaFoldDB" id="A0A1C3TY73"/>
<sequence length="467" mass="50480">MKDWHPDLSRSSSPRYIAIADLIEMDLRSGVLAAGDRLPPQRALAKRLNIDFTTVARGYVEAQKRGLVDSHVGRGTFVTGRQGRERRNFALDAASDPRRASAIDFSMNLPPEPSDPDLLARMQEGMSAVAVDLIPLLRYQGFGGMVMDKEAAATWLSRRGLTPAQERIFVTPGAHPALLAIFGLLAKPGETVLSENITYPGMRSIAAQLRLNLSGLAMDDEGVLPEAFEESCERLRPKALYLNPTLQNPTTLTIPQARREAIAAIARKYRVPIIEDDAYGFIPLDAPAPMAAIAPELTWHIGGLAKCIGAGLRLAFVVAPDTRSIWPFVSAMRSSNVMASPLNMALATRWIKDGTADGILRFIRAEAAARQEMVADILPSGSYRADPISFNIWLPLGSGWTRATFGSHMRDAGIGVVASDAFTVDGMAPEAVRVCLGGPIGRETLKGALNFMAHALQGPPELAASFF</sequence>
<keyword evidence="8" id="KW-1185">Reference proteome</keyword>
<dbReference type="GO" id="GO:0008483">
    <property type="term" value="F:transaminase activity"/>
    <property type="evidence" value="ECO:0007669"/>
    <property type="project" value="UniProtKB-KW"/>
</dbReference>
<evidence type="ECO:0000256" key="2">
    <source>
        <dbReference type="ARBA" id="ARBA00022898"/>
    </source>
</evidence>
<dbReference type="Proteomes" id="UP000199101">
    <property type="component" value="Unassembled WGS sequence"/>
</dbReference>
<feature type="domain" description="HTH gntR-type" evidence="6">
    <location>
        <begin position="13"/>
        <end position="81"/>
    </location>
</feature>